<evidence type="ECO:0000256" key="5">
    <source>
        <dbReference type="ARBA" id="ARBA00022723"/>
    </source>
</evidence>
<evidence type="ECO:0000256" key="1">
    <source>
        <dbReference type="ARBA" id="ARBA00001946"/>
    </source>
</evidence>
<dbReference type="EMBL" id="FWFG01000059">
    <property type="protein sequence ID" value="SLM91464.1"/>
    <property type="molecule type" value="Genomic_DNA"/>
</dbReference>
<feature type="active site" description="Proton acceptor" evidence="9">
    <location>
        <position position="128"/>
    </location>
</feature>
<dbReference type="GO" id="GO:0005524">
    <property type="term" value="F:ATP binding"/>
    <property type="evidence" value="ECO:0007669"/>
    <property type="project" value="UniProtKB-KW"/>
</dbReference>
<dbReference type="PROSITE" id="PS00433">
    <property type="entry name" value="PHOSPHOFRUCTOKINASE"/>
    <property type="match status" value="1"/>
</dbReference>
<feature type="binding site" evidence="9">
    <location>
        <position position="104"/>
    </location>
    <ligand>
        <name>Mg(2+)</name>
        <dbReference type="ChEBI" id="CHEBI:18420"/>
        <note>catalytic</note>
    </ligand>
</feature>
<dbReference type="Gene3D" id="3.40.50.460">
    <property type="entry name" value="Phosphofructokinase domain"/>
    <property type="match status" value="1"/>
</dbReference>
<dbReference type="Pfam" id="PF00365">
    <property type="entry name" value="PFK"/>
    <property type="match status" value="1"/>
</dbReference>
<dbReference type="Gene3D" id="3.40.50.450">
    <property type="match status" value="1"/>
</dbReference>
<evidence type="ECO:0000256" key="7">
    <source>
        <dbReference type="ARBA" id="ARBA00022842"/>
    </source>
</evidence>
<feature type="binding site" description="in other chain" evidence="9">
    <location>
        <begin position="170"/>
        <end position="172"/>
    </location>
    <ligand>
        <name>substrate</name>
        <note>ligand shared between dimeric partners</note>
    </ligand>
</feature>
<accession>A0A1X6WZR1</accession>
<comment type="catalytic activity">
    <reaction evidence="9">
        <text>beta-D-fructose 6-phosphate + ATP = beta-D-fructose 1,6-bisphosphate + ADP + H(+)</text>
        <dbReference type="Rhea" id="RHEA:16109"/>
        <dbReference type="ChEBI" id="CHEBI:15378"/>
        <dbReference type="ChEBI" id="CHEBI:30616"/>
        <dbReference type="ChEBI" id="CHEBI:32966"/>
        <dbReference type="ChEBI" id="CHEBI:57634"/>
        <dbReference type="ChEBI" id="CHEBI:456216"/>
        <dbReference type="EC" id="2.7.1.11"/>
    </reaction>
</comment>
<dbReference type="GO" id="GO:0006002">
    <property type="term" value="P:fructose 6-phosphate metabolic process"/>
    <property type="evidence" value="ECO:0007669"/>
    <property type="project" value="InterPro"/>
</dbReference>
<feature type="binding site" description="in other chain" evidence="9">
    <location>
        <begin position="126"/>
        <end position="128"/>
    </location>
    <ligand>
        <name>substrate</name>
        <note>ligand shared between dimeric partners</note>
    </ligand>
</feature>
<keyword evidence="12" id="KW-1185">Reference proteome</keyword>
<keyword evidence="3 9" id="KW-0963">Cytoplasm</keyword>
<dbReference type="EC" id="2.7.1.11" evidence="9"/>
<dbReference type="InterPro" id="IPR000023">
    <property type="entry name" value="Phosphofructokinase_dom"/>
</dbReference>
<dbReference type="InterPro" id="IPR015912">
    <property type="entry name" value="Phosphofructokinase_CS"/>
</dbReference>
<comment type="subunit">
    <text evidence="9">Homodimer or homotetramer.</text>
</comment>
<organism evidence="11 12">
    <name type="scientific">Brachybacterium nesterenkovii</name>
    <dbReference type="NCBI Taxonomy" id="47847"/>
    <lineage>
        <taxon>Bacteria</taxon>
        <taxon>Bacillati</taxon>
        <taxon>Actinomycetota</taxon>
        <taxon>Actinomycetes</taxon>
        <taxon>Micrococcales</taxon>
        <taxon>Dermabacteraceae</taxon>
        <taxon>Brachybacterium</taxon>
    </lineage>
</organism>
<comment type="subcellular location">
    <subcellularLocation>
        <location evidence="9">Cytoplasm</location>
    </subcellularLocation>
</comment>
<dbReference type="RefSeq" id="WP_087103796.1">
    <property type="nucleotide sequence ID" value="NZ_FWFG01000059.1"/>
</dbReference>
<feature type="binding site" evidence="9">
    <location>
        <position position="10"/>
    </location>
    <ligand>
        <name>ATP</name>
        <dbReference type="ChEBI" id="CHEBI:30616"/>
    </ligand>
</feature>
<dbReference type="UniPathway" id="UPA00109">
    <property type="reaction ID" value="UER00182"/>
</dbReference>
<feature type="binding site" description="in other chain" evidence="9">
    <location>
        <position position="222"/>
    </location>
    <ligand>
        <name>substrate</name>
        <note>ligand shared between dimeric partners</note>
    </ligand>
</feature>
<dbReference type="GO" id="GO:0048029">
    <property type="term" value="F:monosaccharide binding"/>
    <property type="evidence" value="ECO:0007669"/>
    <property type="project" value="TreeGrafter"/>
</dbReference>
<dbReference type="PRINTS" id="PR00476">
    <property type="entry name" value="PHFRCTKINASE"/>
</dbReference>
<dbReference type="PIRSF" id="PIRSF000532">
    <property type="entry name" value="ATP_PFK_prok"/>
    <property type="match status" value="1"/>
</dbReference>
<feature type="binding site" evidence="9">
    <location>
        <begin position="103"/>
        <end position="106"/>
    </location>
    <ligand>
        <name>ATP</name>
        <dbReference type="ChEBI" id="CHEBI:30616"/>
    </ligand>
</feature>
<dbReference type="GO" id="GO:0070095">
    <property type="term" value="F:fructose-6-phosphate binding"/>
    <property type="evidence" value="ECO:0007669"/>
    <property type="project" value="TreeGrafter"/>
</dbReference>
<protein>
    <recommendedName>
        <fullName evidence="9">ATP-dependent 6-phosphofructokinase</fullName>
        <shortName evidence="9">ATP-PFK</shortName>
        <shortName evidence="9">Phosphofructokinase</shortName>
        <ecNumber evidence="9">2.7.1.11</ecNumber>
    </recommendedName>
    <alternativeName>
        <fullName evidence="9">Phosphohexokinase</fullName>
    </alternativeName>
</protein>
<dbReference type="OrthoDB" id="9802503at2"/>
<dbReference type="PANTHER" id="PTHR13697:SF52">
    <property type="entry name" value="ATP-DEPENDENT 6-PHOSPHOFRUCTOKINASE 3"/>
    <property type="match status" value="1"/>
</dbReference>
<dbReference type="GO" id="GO:0016208">
    <property type="term" value="F:AMP binding"/>
    <property type="evidence" value="ECO:0007669"/>
    <property type="project" value="TreeGrafter"/>
</dbReference>
<dbReference type="HAMAP" id="MF_01976">
    <property type="entry name" value="Phosphofructokinase_III"/>
    <property type="match status" value="1"/>
</dbReference>
<dbReference type="GO" id="GO:0046872">
    <property type="term" value="F:metal ion binding"/>
    <property type="evidence" value="ECO:0007669"/>
    <property type="project" value="UniProtKB-KW"/>
</dbReference>
<keyword evidence="8 9" id="KW-0324">Glycolysis</keyword>
<evidence type="ECO:0000313" key="12">
    <source>
        <dbReference type="Proteomes" id="UP000195981"/>
    </source>
</evidence>
<dbReference type="GO" id="GO:0061621">
    <property type="term" value="P:canonical glycolysis"/>
    <property type="evidence" value="ECO:0007669"/>
    <property type="project" value="TreeGrafter"/>
</dbReference>
<dbReference type="GO" id="GO:0042802">
    <property type="term" value="F:identical protein binding"/>
    <property type="evidence" value="ECO:0007669"/>
    <property type="project" value="TreeGrafter"/>
</dbReference>
<evidence type="ECO:0000256" key="4">
    <source>
        <dbReference type="ARBA" id="ARBA00022679"/>
    </source>
</evidence>
<feature type="binding site" description="in other chain" evidence="9">
    <location>
        <begin position="272"/>
        <end position="275"/>
    </location>
    <ligand>
        <name>substrate</name>
        <note>ligand shared between dimeric partners</note>
    </ligand>
</feature>
<dbReference type="InterPro" id="IPR022953">
    <property type="entry name" value="ATP_PFK"/>
</dbReference>
<comment type="pathway">
    <text evidence="2 9">Carbohydrate degradation; glycolysis; D-glyceraldehyde 3-phosphate and glycerone phosphate from D-glucose: step 3/4.</text>
</comment>
<dbReference type="GO" id="GO:0003872">
    <property type="term" value="F:6-phosphofructokinase activity"/>
    <property type="evidence" value="ECO:0007669"/>
    <property type="project" value="UniProtKB-UniRule"/>
</dbReference>
<feature type="binding site" evidence="9">
    <location>
        <begin position="72"/>
        <end position="73"/>
    </location>
    <ligand>
        <name>ATP</name>
        <dbReference type="ChEBI" id="CHEBI:30616"/>
    </ligand>
</feature>
<dbReference type="NCBIfam" id="TIGR02483">
    <property type="entry name" value="PFK_mixed"/>
    <property type="match status" value="1"/>
</dbReference>
<feature type="domain" description="Phosphofructokinase" evidence="10">
    <location>
        <begin position="2"/>
        <end position="298"/>
    </location>
</feature>
<keyword evidence="4 9" id="KW-0808">Transferase</keyword>
<evidence type="ECO:0000256" key="2">
    <source>
        <dbReference type="ARBA" id="ARBA00004679"/>
    </source>
</evidence>
<sequence>MKIGILTSGGDCPGLNAVIRGAVRKGDKTYEDEFIGFLDGWRGVIEDEIMPIPRRKVQGLSRLGGTILGSSRSNPFHDDGDGAALVKRTLEAHDIDAIIAIGGDGTLYTANRLFQAGVPVVGVPKTVDNDLDATDYTFGFNTAVEIATESLDRLRITGESHHRCMVAEVMGRSVGWIALHSGMAAGAHVICIPEFPLSIDEICEYVQATWDRKRAPLVVVAEGFTPKDAPEGLIDYDVDEFGRPRFGGIAQTLAPIIEQRTGIETRATVLGHIQRGGEPTGFDRVLATRFGMAVVDLLHRGGLGRMVALRGTDIVDVPLTEAIDNPKRVPLERWEEAADLFG</sequence>
<keyword evidence="9" id="KW-0547">Nucleotide-binding</keyword>
<feature type="binding site" evidence="9">
    <location>
        <position position="163"/>
    </location>
    <ligand>
        <name>substrate</name>
        <note>ligand shared between dimeric partners</note>
    </ligand>
</feature>
<dbReference type="GO" id="GO:0047334">
    <property type="term" value="F:diphosphate-fructose-6-phosphate 1-phosphotransferase activity"/>
    <property type="evidence" value="ECO:0007669"/>
    <property type="project" value="InterPro"/>
</dbReference>
<dbReference type="NCBIfam" id="NF002872">
    <property type="entry name" value="PRK03202.1"/>
    <property type="match status" value="1"/>
</dbReference>
<evidence type="ECO:0000256" key="8">
    <source>
        <dbReference type="ARBA" id="ARBA00023152"/>
    </source>
</evidence>
<comment type="caution">
    <text evidence="9">Lacks conserved residue(s) required for the propagation of feature annotation.</text>
</comment>
<comment type="function">
    <text evidence="9">Catalyzes the phosphorylation of D-fructose 6-phosphate to fructose 1,6-bisphosphate by ATP, the first committing step of glycolysis.</text>
</comment>
<feature type="site" description="Important for substrate specificity; cannot use PPi as phosphoryl donor" evidence="9">
    <location>
        <position position="105"/>
    </location>
</feature>
<dbReference type="InterPro" id="IPR012003">
    <property type="entry name" value="ATP_PFK_prok-type"/>
</dbReference>
<name>A0A1X6WZR1_9MICO</name>
<keyword evidence="9" id="KW-0067">ATP-binding</keyword>
<gene>
    <name evidence="9" type="primary">pfkA</name>
    <name evidence="11" type="ORF">FM110_06560</name>
</gene>
<evidence type="ECO:0000256" key="6">
    <source>
        <dbReference type="ARBA" id="ARBA00022777"/>
    </source>
</evidence>
<evidence type="ECO:0000259" key="10">
    <source>
        <dbReference type="Pfam" id="PF00365"/>
    </source>
</evidence>
<keyword evidence="5 9" id="KW-0479">Metal-binding</keyword>
<evidence type="ECO:0000313" key="11">
    <source>
        <dbReference type="EMBL" id="SLM91464.1"/>
    </source>
</evidence>
<feature type="binding site" evidence="9">
    <location>
        <position position="266"/>
    </location>
    <ligand>
        <name>substrate</name>
        <note>ligand shared between dimeric partners</note>
    </ligand>
</feature>
<dbReference type="Proteomes" id="UP000195981">
    <property type="component" value="Unassembled WGS sequence"/>
</dbReference>
<comment type="cofactor">
    <cofactor evidence="1 9">
        <name>Mg(2+)</name>
        <dbReference type="ChEBI" id="CHEBI:18420"/>
    </cofactor>
</comment>
<proteinExistence type="inferred from homology"/>
<dbReference type="InterPro" id="IPR035966">
    <property type="entry name" value="PKF_sf"/>
</dbReference>
<dbReference type="PANTHER" id="PTHR13697">
    <property type="entry name" value="PHOSPHOFRUCTOKINASE"/>
    <property type="match status" value="1"/>
</dbReference>
<dbReference type="GO" id="GO:0030388">
    <property type="term" value="P:fructose 1,6-bisphosphate metabolic process"/>
    <property type="evidence" value="ECO:0007669"/>
    <property type="project" value="TreeGrafter"/>
</dbReference>
<keyword evidence="7 9" id="KW-0460">Magnesium</keyword>
<comment type="similarity">
    <text evidence="9">Belongs to the phosphofructokinase type A (PFKA) family. Mixed-substrate PFK group III subfamily.</text>
</comment>
<evidence type="ECO:0000256" key="3">
    <source>
        <dbReference type="ARBA" id="ARBA00022490"/>
    </source>
</evidence>
<dbReference type="InterPro" id="IPR012829">
    <property type="entry name" value="Phosphofructokinase_III"/>
</dbReference>
<dbReference type="GO" id="GO:0005945">
    <property type="term" value="C:6-phosphofructokinase complex"/>
    <property type="evidence" value="ECO:0007669"/>
    <property type="project" value="TreeGrafter"/>
</dbReference>
<reference evidence="11 12" key="1">
    <citation type="submission" date="2017-02" db="EMBL/GenBank/DDBJ databases">
        <authorList>
            <person name="Peterson S.W."/>
        </authorList>
    </citation>
    <scope>NUCLEOTIDE SEQUENCE [LARGE SCALE GENOMIC DNA]</scope>
    <source>
        <strain evidence="11 12">CIP104813</strain>
    </source>
</reference>
<dbReference type="AlphaFoldDB" id="A0A1X6WZR1"/>
<keyword evidence="6 9" id="KW-0418">Kinase</keyword>
<evidence type="ECO:0000256" key="9">
    <source>
        <dbReference type="HAMAP-Rule" id="MF_01976"/>
    </source>
</evidence>
<dbReference type="SUPFAM" id="SSF53784">
    <property type="entry name" value="Phosphofructokinase"/>
    <property type="match status" value="1"/>
</dbReference>